<dbReference type="OMA" id="EPACEDY"/>
<dbReference type="Gene3D" id="3.40.50.150">
    <property type="entry name" value="Vaccinia Virus protein VP39"/>
    <property type="match status" value="1"/>
</dbReference>
<dbReference type="Ensembl" id="ENSSMRT00000010650.1">
    <property type="protein sequence ID" value="ENSSMRP00000009143.1"/>
    <property type="gene ID" value="ENSSMRG00000007298.1"/>
</dbReference>
<dbReference type="GO" id="GO:0009404">
    <property type="term" value="P:toxin metabolic process"/>
    <property type="evidence" value="ECO:0007669"/>
    <property type="project" value="Ensembl"/>
</dbReference>
<evidence type="ECO:0000256" key="4">
    <source>
        <dbReference type="ARBA" id="ARBA00034521"/>
    </source>
</evidence>
<protein>
    <recommendedName>
        <fullName evidence="5">Arsenite methyltransferase</fullName>
        <ecNumber evidence="4">2.1.1.137</ecNumber>
    </recommendedName>
</protein>
<dbReference type="AlphaFoldDB" id="A0A8D0BJL2"/>
<sequence length="384" mass="43275">MLNYFSCGLIQQGFSYVLKVWGSRDYYGKLKRSEDLKTKACFTPQRPLPTFIRKAMQYVHEEVSAKYYGCGLVIPECVEDCWILDLGSGSGRDCFMLSKLVGETGHVTGIDMTESQVELAKKHIDYHMNRLGYQKPNVNFIQGYMEELGKAGLKDESYDLVISNCVVNLSPDKRAVLREAHRVLKAGGEMYFSDVYASHDLPGETRNHRVLWGECLGGALWWQDLYRIAEEVGFQPPRLVTSCRINLANKELEKVVGDCQFVSATFRLFKIPSVDSPQQGAVTYKGGILGYEKELQLDVNYRFKQGEAVDVDGETAAILQNSRFSKKFLIHPVEQRPSAPKGCCSGKQKEKISDPFKFAEKVEAKFPSDCFKSDGPDDAPSNFQ</sequence>
<dbReference type="GO" id="GO:0032259">
    <property type="term" value="P:methylation"/>
    <property type="evidence" value="ECO:0007669"/>
    <property type="project" value="Ensembl"/>
</dbReference>
<organism evidence="10 11">
    <name type="scientific">Salvator merianae</name>
    <name type="common">Argentine black and white tegu</name>
    <name type="synonym">Tupinambis merianae</name>
    <dbReference type="NCBI Taxonomy" id="96440"/>
    <lineage>
        <taxon>Eukaryota</taxon>
        <taxon>Metazoa</taxon>
        <taxon>Chordata</taxon>
        <taxon>Craniata</taxon>
        <taxon>Vertebrata</taxon>
        <taxon>Euteleostomi</taxon>
        <taxon>Lepidosauria</taxon>
        <taxon>Squamata</taxon>
        <taxon>Bifurcata</taxon>
        <taxon>Unidentata</taxon>
        <taxon>Episquamata</taxon>
        <taxon>Laterata</taxon>
        <taxon>Teiioidea</taxon>
        <taxon>Teiidae</taxon>
        <taxon>Salvator</taxon>
    </lineage>
</organism>
<evidence type="ECO:0000256" key="3">
    <source>
        <dbReference type="ARBA" id="ARBA00034487"/>
    </source>
</evidence>
<reference evidence="10" key="1">
    <citation type="submission" date="2025-08" db="UniProtKB">
        <authorList>
            <consortium name="Ensembl"/>
        </authorList>
    </citation>
    <scope>IDENTIFICATION</scope>
</reference>
<evidence type="ECO:0000256" key="6">
    <source>
        <dbReference type="ARBA" id="ARBA00047941"/>
    </source>
</evidence>
<comment type="similarity">
    <text evidence="3">Belongs to the methyltransferase superfamily. Arsenite methyltransferase family.</text>
</comment>
<evidence type="ECO:0000256" key="5">
    <source>
        <dbReference type="ARBA" id="ARBA00034545"/>
    </source>
</evidence>
<comment type="catalytic activity">
    <reaction evidence="7">
        <text>arsenic triglutathione + 2 [thioredoxin]-dithiol + 2 S-adenosyl-L-methionine + H2O = dimethylarsinous acid + 2 [thioredoxin]-disulfide + 3 glutathione + 2 S-adenosyl-L-homocysteine + 2 H(+)</text>
        <dbReference type="Rhea" id="RHEA:69464"/>
        <dbReference type="Rhea" id="RHEA-COMP:10698"/>
        <dbReference type="Rhea" id="RHEA-COMP:10700"/>
        <dbReference type="ChEBI" id="CHEBI:15377"/>
        <dbReference type="ChEBI" id="CHEBI:15378"/>
        <dbReference type="ChEBI" id="CHEBI:23808"/>
        <dbReference type="ChEBI" id="CHEBI:29950"/>
        <dbReference type="ChEBI" id="CHEBI:50058"/>
        <dbReference type="ChEBI" id="CHEBI:57856"/>
        <dbReference type="ChEBI" id="CHEBI:57925"/>
        <dbReference type="ChEBI" id="CHEBI:59789"/>
        <dbReference type="ChEBI" id="CHEBI:183640"/>
        <dbReference type="EC" id="2.1.1.137"/>
    </reaction>
</comment>
<name>A0A8D0BJL2_SALMN</name>
<comment type="catalytic activity">
    <reaction evidence="6">
        <text>arsenic triglutathione + [thioredoxin]-dithiol + S-adenosyl-L-methionine + 2 H2O = methylarsonous acid + [thioredoxin]-disulfide + 3 glutathione + S-adenosyl-L-homocysteine + H(+)</text>
        <dbReference type="Rhea" id="RHEA:69460"/>
        <dbReference type="Rhea" id="RHEA-COMP:10698"/>
        <dbReference type="Rhea" id="RHEA-COMP:10700"/>
        <dbReference type="ChEBI" id="CHEBI:15377"/>
        <dbReference type="ChEBI" id="CHEBI:15378"/>
        <dbReference type="ChEBI" id="CHEBI:17826"/>
        <dbReference type="ChEBI" id="CHEBI:29950"/>
        <dbReference type="ChEBI" id="CHEBI:50058"/>
        <dbReference type="ChEBI" id="CHEBI:57856"/>
        <dbReference type="ChEBI" id="CHEBI:57925"/>
        <dbReference type="ChEBI" id="CHEBI:59789"/>
        <dbReference type="ChEBI" id="CHEBI:183640"/>
        <dbReference type="EC" id="2.1.1.137"/>
    </reaction>
</comment>
<evidence type="ECO:0000256" key="1">
    <source>
        <dbReference type="ARBA" id="ARBA00022679"/>
    </source>
</evidence>
<dbReference type="PANTHER" id="PTHR43675">
    <property type="entry name" value="ARSENITE METHYLTRANSFERASE"/>
    <property type="match status" value="1"/>
</dbReference>
<evidence type="ECO:0000313" key="10">
    <source>
        <dbReference type="Ensembl" id="ENSSMRP00000009143.1"/>
    </source>
</evidence>
<dbReference type="EC" id="2.1.1.137" evidence="4"/>
<dbReference type="CDD" id="cd02440">
    <property type="entry name" value="AdoMet_MTases"/>
    <property type="match status" value="1"/>
</dbReference>
<dbReference type="InterPro" id="IPR026669">
    <property type="entry name" value="Arsenite_MeTrfase-like"/>
</dbReference>
<evidence type="ECO:0000259" key="9">
    <source>
        <dbReference type="Pfam" id="PF13847"/>
    </source>
</evidence>
<feature type="domain" description="Methyltransferase" evidence="9">
    <location>
        <begin position="80"/>
        <end position="233"/>
    </location>
</feature>
<dbReference type="PANTHER" id="PTHR43675:SF8">
    <property type="entry name" value="ARSENITE METHYLTRANSFERASE"/>
    <property type="match status" value="1"/>
</dbReference>
<comment type="catalytic activity">
    <reaction evidence="8">
        <text>arsenic triglutathione + 3 [thioredoxin]-dithiol + 3 S-adenosyl-L-methionine = trimethylarsine + 3 [thioredoxin]-disulfide + 3 glutathione + 3 S-adenosyl-L-homocysteine + 3 H(+)</text>
        <dbReference type="Rhea" id="RHEA:69432"/>
        <dbReference type="Rhea" id="RHEA-COMP:10698"/>
        <dbReference type="Rhea" id="RHEA-COMP:10700"/>
        <dbReference type="ChEBI" id="CHEBI:15378"/>
        <dbReference type="ChEBI" id="CHEBI:27130"/>
        <dbReference type="ChEBI" id="CHEBI:29950"/>
        <dbReference type="ChEBI" id="CHEBI:50058"/>
        <dbReference type="ChEBI" id="CHEBI:57856"/>
        <dbReference type="ChEBI" id="CHEBI:57925"/>
        <dbReference type="ChEBI" id="CHEBI:59789"/>
        <dbReference type="ChEBI" id="CHEBI:183640"/>
        <dbReference type="EC" id="2.1.1.137"/>
    </reaction>
</comment>
<keyword evidence="2" id="KW-0949">S-adenosyl-L-methionine</keyword>
<keyword evidence="11" id="KW-1185">Reference proteome</keyword>
<evidence type="ECO:0000256" key="2">
    <source>
        <dbReference type="ARBA" id="ARBA00022691"/>
    </source>
</evidence>
<dbReference type="GeneTree" id="ENSGT00390000001742"/>
<dbReference type="SUPFAM" id="SSF53335">
    <property type="entry name" value="S-adenosyl-L-methionine-dependent methyltransferases"/>
    <property type="match status" value="1"/>
</dbReference>
<dbReference type="InterPro" id="IPR029063">
    <property type="entry name" value="SAM-dependent_MTases_sf"/>
</dbReference>
<dbReference type="Pfam" id="PF13847">
    <property type="entry name" value="Methyltransf_31"/>
    <property type="match status" value="1"/>
</dbReference>
<dbReference type="InterPro" id="IPR025714">
    <property type="entry name" value="Methyltranfer_dom"/>
</dbReference>
<evidence type="ECO:0000256" key="7">
    <source>
        <dbReference type="ARBA" id="ARBA00047943"/>
    </source>
</evidence>
<reference evidence="10" key="2">
    <citation type="submission" date="2025-09" db="UniProtKB">
        <authorList>
            <consortium name="Ensembl"/>
        </authorList>
    </citation>
    <scope>IDENTIFICATION</scope>
</reference>
<keyword evidence="1" id="KW-0808">Transferase</keyword>
<dbReference type="Gene3D" id="3.40.5.100">
    <property type="match status" value="1"/>
</dbReference>
<dbReference type="GO" id="GO:0030791">
    <property type="term" value="F:arsenite methyltransferase activity"/>
    <property type="evidence" value="ECO:0007669"/>
    <property type="project" value="UniProtKB-EC"/>
</dbReference>
<accession>A0A8D0BJL2</accession>
<dbReference type="Proteomes" id="UP000694421">
    <property type="component" value="Unplaced"/>
</dbReference>
<evidence type="ECO:0000256" key="8">
    <source>
        <dbReference type="ARBA" id="ARBA00048428"/>
    </source>
</evidence>
<dbReference type="GO" id="GO:0005829">
    <property type="term" value="C:cytosol"/>
    <property type="evidence" value="ECO:0007669"/>
    <property type="project" value="TreeGrafter"/>
</dbReference>
<evidence type="ECO:0000313" key="11">
    <source>
        <dbReference type="Proteomes" id="UP000694421"/>
    </source>
</evidence>
<proteinExistence type="inferred from homology"/>
<dbReference type="GO" id="GO:0018872">
    <property type="term" value="P:arsonoacetate metabolic process"/>
    <property type="evidence" value="ECO:0007669"/>
    <property type="project" value="Ensembl"/>
</dbReference>